<dbReference type="STRING" id="161398.PP2015_544"/>
<sequence length="74" mass="8119">MKALLIVVSVLLVGCTATSSELNQCAQQNYQCESNCAQRHTENTLGHQICSNECIDDYNSCKAETEALLNKPLN</sequence>
<feature type="chain" id="PRO_5006600805" description="Orphan protein" evidence="1">
    <location>
        <begin position="20"/>
        <end position="74"/>
    </location>
</feature>
<evidence type="ECO:0008006" key="4">
    <source>
        <dbReference type="Google" id="ProtNLM"/>
    </source>
</evidence>
<gene>
    <name evidence="2" type="ORF">PP2015_544</name>
</gene>
<dbReference type="KEGG" id="pphe:PP2015_544"/>
<feature type="signal peptide" evidence="1">
    <location>
        <begin position="1"/>
        <end position="19"/>
    </location>
</feature>
<evidence type="ECO:0000313" key="2">
    <source>
        <dbReference type="EMBL" id="ALO41066.1"/>
    </source>
</evidence>
<dbReference type="EMBL" id="CP013187">
    <property type="protein sequence ID" value="ALO41066.1"/>
    <property type="molecule type" value="Genomic_DNA"/>
</dbReference>
<reference evidence="2 3" key="1">
    <citation type="submission" date="2015-11" db="EMBL/GenBank/DDBJ databases">
        <authorList>
            <person name="Zhang Y."/>
            <person name="Guo Z."/>
        </authorList>
    </citation>
    <scope>NUCLEOTIDE SEQUENCE [LARGE SCALE GENOMIC DNA]</scope>
    <source>
        <strain evidence="2 3">KCTC 12086</strain>
    </source>
</reference>
<dbReference type="PROSITE" id="PS51257">
    <property type="entry name" value="PROKAR_LIPOPROTEIN"/>
    <property type="match status" value="1"/>
</dbReference>
<keyword evidence="1" id="KW-0732">Signal</keyword>
<dbReference type="OrthoDB" id="6312485at2"/>
<organism evidence="2 3">
    <name type="scientific">Pseudoalteromonas phenolica</name>
    <dbReference type="NCBI Taxonomy" id="161398"/>
    <lineage>
        <taxon>Bacteria</taxon>
        <taxon>Pseudomonadati</taxon>
        <taxon>Pseudomonadota</taxon>
        <taxon>Gammaproteobacteria</taxon>
        <taxon>Alteromonadales</taxon>
        <taxon>Pseudoalteromonadaceae</taxon>
        <taxon>Pseudoalteromonas</taxon>
    </lineage>
</organism>
<dbReference type="RefSeq" id="WP_058028830.1">
    <property type="nucleotide sequence ID" value="NZ_CP013187.1"/>
</dbReference>
<evidence type="ECO:0000313" key="3">
    <source>
        <dbReference type="Proteomes" id="UP000061457"/>
    </source>
</evidence>
<dbReference type="Proteomes" id="UP000061457">
    <property type="component" value="Chromosome I"/>
</dbReference>
<dbReference type="PATRIC" id="fig|161398.10.peg.553"/>
<dbReference type="AlphaFoldDB" id="A0A0S2JY51"/>
<keyword evidence="3" id="KW-1185">Reference proteome</keyword>
<proteinExistence type="predicted"/>
<accession>A0A0S2JY51</accession>
<evidence type="ECO:0000256" key="1">
    <source>
        <dbReference type="SAM" id="SignalP"/>
    </source>
</evidence>
<protein>
    <recommendedName>
        <fullName evidence="4">Orphan protein</fullName>
    </recommendedName>
</protein>
<name>A0A0S2JY51_9GAMM</name>